<comment type="caution">
    <text evidence="3">The sequence shown here is derived from an EMBL/GenBank/DDBJ whole genome shotgun (WGS) entry which is preliminary data.</text>
</comment>
<feature type="transmembrane region" description="Helical" evidence="2">
    <location>
        <begin position="474"/>
        <end position="494"/>
    </location>
</feature>
<organism evidence="3 4">
    <name type="scientific">Chaetoceros tenuissimus</name>
    <dbReference type="NCBI Taxonomy" id="426638"/>
    <lineage>
        <taxon>Eukaryota</taxon>
        <taxon>Sar</taxon>
        <taxon>Stramenopiles</taxon>
        <taxon>Ochrophyta</taxon>
        <taxon>Bacillariophyta</taxon>
        <taxon>Coscinodiscophyceae</taxon>
        <taxon>Chaetocerotophycidae</taxon>
        <taxon>Chaetocerotales</taxon>
        <taxon>Chaetocerotaceae</taxon>
        <taxon>Chaetoceros</taxon>
    </lineage>
</organism>
<evidence type="ECO:0000313" key="3">
    <source>
        <dbReference type="EMBL" id="GFH48658.1"/>
    </source>
</evidence>
<name>A0AAD3CMY1_9STRA</name>
<dbReference type="Proteomes" id="UP001054902">
    <property type="component" value="Unassembled WGS sequence"/>
</dbReference>
<feature type="compositionally biased region" description="Acidic residues" evidence="1">
    <location>
        <begin position="172"/>
        <end position="184"/>
    </location>
</feature>
<keyword evidence="4" id="KW-1185">Reference proteome</keyword>
<protein>
    <submittedName>
        <fullName evidence="3">Uncharacterized protein</fullName>
    </submittedName>
</protein>
<sequence length="510" mass="58309">MTDIENDSYYNHSIREIHARKYEDSETLTSQITSSFSESATSSVIAKKKQEILQDDDIDNFSLESERFEMKVMYTPWNDLKQKNDDSVSDPVFSIVESTTDDESVSSFQKAWTGNKTKDNDDDFDTLFAKWCEGKISNLEFNKLLKNMKDEESLFLASTVYSNEKEKHEDLLAEEEDESPENDAADEKPHCLPHNSEEEYSSKSKNDHLQPIDEKSAASSYHTCFEIEPIIHDDVSSIGQSLPSTNPYSDPYAQAAIAIEKENRIWSIKSDSVDAIHYLPNQLHVEPNEQRHSNDHNVESEEKKHVKELLEESFELSELEDTSSNNNIAEASKMISELKKMYKQMFDDMSKKSNASKHPIIEEIEVKKKEPDDAVASISKLIAEVKAEIKSVYTEMSKEGDERLEDFVSKNSSILESIKEEDEDDLESVHAVKEIRFFKSDDEELGICQCQSDLHKCPRPHTIDGKKSILKKRCSAACILLLLLGLGLGVWYILKMHHDNTRPAKFSYLV</sequence>
<reference evidence="3 4" key="1">
    <citation type="journal article" date="2021" name="Sci. Rep.">
        <title>The genome of the diatom Chaetoceros tenuissimus carries an ancient integrated fragment of an extant virus.</title>
        <authorList>
            <person name="Hongo Y."/>
            <person name="Kimura K."/>
            <person name="Takaki Y."/>
            <person name="Yoshida Y."/>
            <person name="Baba S."/>
            <person name="Kobayashi G."/>
            <person name="Nagasaki K."/>
            <person name="Hano T."/>
            <person name="Tomaru Y."/>
        </authorList>
    </citation>
    <scope>NUCLEOTIDE SEQUENCE [LARGE SCALE GENOMIC DNA]</scope>
    <source>
        <strain evidence="3 4">NIES-3715</strain>
    </source>
</reference>
<dbReference type="EMBL" id="BLLK01000029">
    <property type="protein sequence ID" value="GFH48658.1"/>
    <property type="molecule type" value="Genomic_DNA"/>
</dbReference>
<evidence type="ECO:0000256" key="2">
    <source>
        <dbReference type="SAM" id="Phobius"/>
    </source>
</evidence>
<dbReference type="AlphaFoldDB" id="A0AAD3CMY1"/>
<accession>A0AAD3CMY1</accession>
<proteinExistence type="predicted"/>
<keyword evidence="2" id="KW-0812">Transmembrane</keyword>
<feature type="compositionally biased region" description="Basic and acidic residues" evidence="1">
    <location>
        <begin position="185"/>
        <end position="209"/>
    </location>
</feature>
<evidence type="ECO:0000313" key="4">
    <source>
        <dbReference type="Proteomes" id="UP001054902"/>
    </source>
</evidence>
<gene>
    <name evidence="3" type="ORF">CTEN210_05134</name>
</gene>
<evidence type="ECO:0000256" key="1">
    <source>
        <dbReference type="SAM" id="MobiDB-lite"/>
    </source>
</evidence>
<keyword evidence="2" id="KW-1133">Transmembrane helix</keyword>
<feature type="region of interest" description="Disordered" evidence="1">
    <location>
        <begin position="166"/>
        <end position="209"/>
    </location>
</feature>
<keyword evidence="2" id="KW-0472">Membrane</keyword>